<protein>
    <submittedName>
        <fullName evidence="1">Uncharacterized protein</fullName>
    </submittedName>
</protein>
<keyword evidence="2" id="KW-1185">Reference proteome</keyword>
<evidence type="ECO:0000313" key="2">
    <source>
        <dbReference type="Proteomes" id="UP001396334"/>
    </source>
</evidence>
<evidence type="ECO:0000313" key="1">
    <source>
        <dbReference type="EMBL" id="KAK9041319.1"/>
    </source>
</evidence>
<proteinExistence type="predicted"/>
<gene>
    <name evidence="1" type="ORF">V6N11_016426</name>
</gene>
<accession>A0ABR2TVK7</accession>
<sequence>MSKKGGASLQKDVPWRASAGKPIPRIHHSPVLRLRQTPSSNYAIAIMKHSDPIGSGLATEAIVEAAGPECIVPGQITPIRLLGLKVWPIEVNTKFLEPVGKELKLLGKFMDDAVNLMNKFKPQSCRLAAVVKGSGEKLRAIGSKPYGGYWLGCHCPR</sequence>
<dbReference type="EMBL" id="JBBPBN010000004">
    <property type="protein sequence ID" value="KAK9041319.1"/>
    <property type="molecule type" value="Genomic_DNA"/>
</dbReference>
<comment type="caution">
    <text evidence="1">The sequence shown here is derived from an EMBL/GenBank/DDBJ whole genome shotgun (WGS) entry which is preliminary data.</text>
</comment>
<reference evidence="1 2" key="1">
    <citation type="journal article" date="2024" name="G3 (Bethesda)">
        <title>Genome assembly of Hibiscus sabdariffa L. provides insights into metabolisms of medicinal natural products.</title>
        <authorList>
            <person name="Kim T."/>
        </authorList>
    </citation>
    <scope>NUCLEOTIDE SEQUENCE [LARGE SCALE GENOMIC DNA]</scope>
    <source>
        <strain evidence="1">TK-2024</strain>
        <tissue evidence="1">Old leaves</tissue>
    </source>
</reference>
<organism evidence="1 2">
    <name type="scientific">Hibiscus sabdariffa</name>
    <name type="common">roselle</name>
    <dbReference type="NCBI Taxonomy" id="183260"/>
    <lineage>
        <taxon>Eukaryota</taxon>
        <taxon>Viridiplantae</taxon>
        <taxon>Streptophyta</taxon>
        <taxon>Embryophyta</taxon>
        <taxon>Tracheophyta</taxon>
        <taxon>Spermatophyta</taxon>
        <taxon>Magnoliopsida</taxon>
        <taxon>eudicotyledons</taxon>
        <taxon>Gunneridae</taxon>
        <taxon>Pentapetalae</taxon>
        <taxon>rosids</taxon>
        <taxon>malvids</taxon>
        <taxon>Malvales</taxon>
        <taxon>Malvaceae</taxon>
        <taxon>Malvoideae</taxon>
        <taxon>Hibiscus</taxon>
    </lineage>
</organism>
<dbReference type="PANTHER" id="PTHR36737:SF1">
    <property type="entry name" value="EXPRESSED PROTEIN"/>
    <property type="match status" value="1"/>
</dbReference>
<name>A0ABR2TVK7_9ROSI</name>
<dbReference type="Proteomes" id="UP001396334">
    <property type="component" value="Unassembled WGS sequence"/>
</dbReference>
<dbReference type="PANTHER" id="PTHR36737">
    <property type="entry name" value="EXPRESSED PROTEIN"/>
    <property type="match status" value="1"/>
</dbReference>